<dbReference type="InterPro" id="IPR047729">
    <property type="entry name" value="Sce7726-like"/>
</dbReference>
<proteinExistence type="predicted"/>
<name>A0A4S5EKD5_9ACTN</name>
<dbReference type="RefSeq" id="WP_136448577.1">
    <property type="nucleotide sequence ID" value="NZ_SSXH01000351.1"/>
</dbReference>
<dbReference type="NCBIfam" id="NF033832">
    <property type="entry name" value="sce7726_fam"/>
    <property type="match status" value="1"/>
</dbReference>
<sequence>MRDVDVRRALMGDLTAQIDPGTLVLDELDLCGLTRVDVAVVNGHLTGYEIKGSTDTLRRLPGQVTVYSQVLDFAELVVAENHYERALDLLPDWWGVRVASGVDQVRLDGVRPARMNAAVDPGALVQLLWRDEALSELAARGLARGFRSRPRWILWERLAAEVPLEELKTMVRARLKGRTDWRVAR</sequence>
<dbReference type="OrthoDB" id="3358108at2"/>
<dbReference type="Proteomes" id="UP000305282">
    <property type="component" value="Unassembled WGS sequence"/>
</dbReference>
<reference evidence="1 2" key="1">
    <citation type="submission" date="2019-04" db="EMBL/GenBank/DDBJ databases">
        <title>Draft genome sequences for three unisolated Alnus-infective Frankia Sp+ strains, AgTrS, AiOr and AvVan, the first sequenced Frankia strains able to sporulate in-planta.</title>
        <authorList>
            <person name="Bethencourt L."/>
            <person name="Vautrin F."/>
            <person name="Taib N."/>
            <person name="Dubost A."/>
            <person name="Castro-Garcia L."/>
            <person name="Imbaud O."/>
            <person name="Abrouk D."/>
            <person name="Fournier P."/>
            <person name="Briolay J."/>
            <person name="Nguyen A."/>
            <person name="Normand P."/>
            <person name="Fernandez M.P."/>
            <person name="Brochier-Armanet C."/>
            <person name="Herrera-Belaroussi A."/>
        </authorList>
    </citation>
    <scope>NUCLEOTIDE SEQUENCE [LARGE SCALE GENOMIC DNA]</scope>
    <source>
        <strain evidence="1 2">AvVan</strain>
    </source>
</reference>
<comment type="caution">
    <text evidence="1">The sequence shown here is derived from an EMBL/GenBank/DDBJ whole genome shotgun (WGS) entry which is preliminary data.</text>
</comment>
<gene>
    <name evidence="1" type="ORF">E7Y31_14265</name>
</gene>
<accession>A0A4S5EKD5</accession>
<dbReference type="EMBL" id="SSXH01000351">
    <property type="protein sequence ID" value="THJ72645.1"/>
    <property type="molecule type" value="Genomic_DNA"/>
</dbReference>
<evidence type="ECO:0000313" key="2">
    <source>
        <dbReference type="Proteomes" id="UP000305282"/>
    </source>
</evidence>
<dbReference type="AlphaFoldDB" id="A0A4S5EKD5"/>
<organism evidence="1 2">
    <name type="scientific">Candidatus Frankia alpina</name>
    <dbReference type="NCBI Taxonomy" id="2699483"/>
    <lineage>
        <taxon>Bacteria</taxon>
        <taxon>Bacillati</taxon>
        <taxon>Actinomycetota</taxon>
        <taxon>Actinomycetes</taxon>
        <taxon>Frankiales</taxon>
        <taxon>Frankiaceae</taxon>
        <taxon>Frankia</taxon>
    </lineage>
</organism>
<protein>
    <submittedName>
        <fullName evidence="1">Sce7726 family protein</fullName>
    </submittedName>
</protein>
<keyword evidence="2" id="KW-1185">Reference proteome</keyword>
<evidence type="ECO:0000313" key="1">
    <source>
        <dbReference type="EMBL" id="THJ72645.1"/>
    </source>
</evidence>